<feature type="domain" description="Methionyl/Valyl/Leucyl/Isoleucyl-tRNA synthetase anticodon-binding" evidence="14">
    <location>
        <begin position="735"/>
        <end position="862"/>
    </location>
</feature>
<dbReference type="GO" id="GO:0006428">
    <property type="term" value="P:isoleucyl-tRNA aminoacylation"/>
    <property type="evidence" value="ECO:0007669"/>
    <property type="project" value="InterPro"/>
</dbReference>
<keyword evidence="8 11" id="KW-0030">Aminoacyl-tRNA synthetase</keyword>
<feature type="compositionally biased region" description="Basic residues" evidence="12">
    <location>
        <begin position="987"/>
        <end position="1000"/>
    </location>
</feature>
<dbReference type="GO" id="GO:0032543">
    <property type="term" value="P:mitochondrial translation"/>
    <property type="evidence" value="ECO:0007669"/>
    <property type="project" value="TreeGrafter"/>
</dbReference>
<dbReference type="NCBIfam" id="TIGR00392">
    <property type="entry name" value="ileS"/>
    <property type="match status" value="1"/>
</dbReference>
<dbReference type="Gene3D" id="3.40.50.620">
    <property type="entry name" value="HUPs"/>
    <property type="match status" value="2"/>
</dbReference>
<dbReference type="Pfam" id="PF08264">
    <property type="entry name" value="Anticodon_1"/>
    <property type="match status" value="1"/>
</dbReference>
<evidence type="ECO:0000256" key="4">
    <source>
        <dbReference type="ARBA" id="ARBA00022598"/>
    </source>
</evidence>
<accession>A0A8W8I061</accession>
<dbReference type="Pfam" id="PF00133">
    <property type="entry name" value="tRNA-synt_1"/>
    <property type="match status" value="1"/>
</dbReference>
<dbReference type="PRINTS" id="PR00984">
    <property type="entry name" value="TRNASYNTHILE"/>
</dbReference>
<keyword evidence="4 11" id="KW-0436">Ligase</keyword>
<evidence type="ECO:0000256" key="5">
    <source>
        <dbReference type="ARBA" id="ARBA00022741"/>
    </source>
</evidence>
<dbReference type="Gene3D" id="1.10.10.830">
    <property type="entry name" value="Ile-tRNA synthetase CP2 domain-like"/>
    <property type="match status" value="1"/>
</dbReference>
<keyword evidence="16" id="KW-1185">Reference proteome</keyword>
<comment type="subcellular location">
    <subcellularLocation>
        <location evidence="1">Mitochondrion</location>
    </subcellularLocation>
</comment>
<dbReference type="GO" id="GO:0000049">
    <property type="term" value="F:tRNA binding"/>
    <property type="evidence" value="ECO:0007669"/>
    <property type="project" value="InterPro"/>
</dbReference>
<dbReference type="PANTHER" id="PTHR42765:SF1">
    <property type="entry name" value="ISOLEUCINE--TRNA LIGASE, MITOCHONDRIAL"/>
    <property type="match status" value="1"/>
</dbReference>
<protein>
    <recommendedName>
        <fullName evidence="3">isoleucine--tRNA ligase</fullName>
        <ecNumber evidence="3">6.1.1.5</ecNumber>
    </recommendedName>
    <alternativeName>
        <fullName evidence="9">Isoleucyl-tRNA synthetase</fullName>
    </alternativeName>
</protein>
<comment type="similarity">
    <text evidence="2 11">Belongs to the class-I aminoacyl-tRNA synthetase family.</text>
</comment>
<dbReference type="Proteomes" id="UP000005408">
    <property type="component" value="Unassembled WGS sequence"/>
</dbReference>
<evidence type="ECO:0000313" key="15">
    <source>
        <dbReference type="EnsemblMetazoa" id="G11896.3:cds"/>
    </source>
</evidence>
<evidence type="ECO:0000256" key="11">
    <source>
        <dbReference type="RuleBase" id="RU363035"/>
    </source>
</evidence>
<feature type="region of interest" description="Disordered" evidence="12">
    <location>
        <begin position="915"/>
        <end position="1022"/>
    </location>
</feature>
<dbReference type="InterPro" id="IPR009008">
    <property type="entry name" value="Val/Leu/Ile-tRNA-synth_edit"/>
</dbReference>
<reference evidence="15" key="1">
    <citation type="submission" date="2022-08" db="UniProtKB">
        <authorList>
            <consortium name="EnsemblMetazoa"/>
        </authorList>
    </citation>
    <scope>IDENTIFICATION</scope>
    <source>
        <strain evidence="15">05x7-T-G4-1.051#20</strain>
    </source>
</reference>
<evidence type="ECO:0000259" key="13">
    <source>
        <dbReference type="Pfam" id="PF00133"/>
    </source>
</evidence>
<keyword evidence="7 11" id="KW-0648">Protein biosynthesis</keyword>
<dbReference type="CDD" id="cd00818">
    <property type="entry name" value="IleRS_core"/>
    <property type="match status" value="1"/>
</dbReference>
<dbReference type="CDD" id="cd07960">
    <property type="entry name" value="Anticodon_Ia_Ile_BEm"/>
    <property type="match status" value="1"/>
</dbReference>
<evidence type="ECO:0000256" key="2">
    <source>
        <dbReference type="ARBA" id="ARBA00005594"/>
    </source>
</evidence>
<feature type="domain" description="Aminoacyl-tRNA synthetase class Ia" evidence="13">
    <location>
        <begin position="63"/>
        <end position="687"/>
    </location>
</feature>
<dbReference type="EnsemblMetazoa" id="G11896.3">
    <property type="protein sequence ID" value="G11896.3:cds"/>
    <property type="gene ID" value="G11896"/>
</dbReference>
<dbReference type="SUPFAM" id="SSF47323">
    <property type="entry name" value="Anticodon-binding domain of a subclass of class I aminoacyl-tRNA synthetases"/>
    <property type="match status" value="1"/>
</dbReference>
<keyword evidence="6 11" id="KW-0067">ATP-binding</keyword>
<dbReference type="InterPro" id="IPR001412">
    <property type="entry name" value="aa-tRNA-synth_I_CS"/>
</dbReference>
<evidence type="ECO:0000256" key="12">
    <source>
        <dbReference type="SAM" id="MobiDB-lite"/>
    </source>
</evidence>
<dbReference type="InterPro" id="IPR014729">
    <property type="entry name" value="Rossmann-like_a/b/a_fold"/>
</dbReference>
<dbReference type="PROSITE" id="PS00178">
    <property type="entry name" value="AA_TRNA_LIGASE_I"/>
    <property type="match status" value="1"/>
</dbReference>
<dbReference type="AlphaFoldDB" id="A0A8W8I061"/>
<dbReference type="PANTHER" id="PTHR42765">
    <property type="entry name" value="SOLEUCYL-TRNA SYNTHETASE"/>
    <property type="match status" value="1"/>
</dbReference>
<organism evidence="15 16">
    <name type="scientific">Magallana gigas</name>
    <name type="common">Pacific oyster</name>
    <name type="synonym">Crassostrea gigas</name>
    <dbReference type="NCBI Taxonomy" id="29159"/>
    <lineage>
        <taxon>Eukaryota</taxon>
        <taxon>Metazoa</taxon>
        <taxon>Spiralia</taxon>
        <taxon>Lophotrochozoa</taxon>
        <taxon>Mollusca</taxon>
        <taxon>Bivalvia</taxon>
        <taxon>Autobranchia</taxon>
        <taxon>Pteriomorphia</taxon>
        <taxon>Ostreida</taxon>
        <taxon>Ostreoidea</taxon>
        <taxon>Ostreidae</taxon>
        <taxon>Magallana</taxon>
    </lineage>
</organism>
<dbReference type="GO" id="GO:0005524">
    <property type="term" value="F:ATP binding"/>
    <property type="evidence" value="ECO:0007669"/>
    <property type="project" value="UniProtKB-KW"/>
</dbReference>
<dbReference type="GO" id="GO:0002161">
    <property type="term" value="F:aminoacyl-tRNA deacylase activity"/>
    <property type="evidence" value="ECO:0007669"/>
    <property type="project" value="InterPro"/>
</dbReference>
<dbReference type="SUPFAM" id="SSF52374">
    <property type="entry name" value="Nucleotidylyl transferase"/>
    <property type="match status" value="1"/>
</dbReference>
<dbReference type="EC" id="6.1.1.5" evidence="3"/>
<evidence type="ECO:0000256" key="6">
    <source>
        <dbReference type="ARBA" id="ARBA00022840"/>
    </source>
</evidence>
<dbReference type="FunFam" id="3.40.50.620:FF:000111">
    <property type="entry name" value="Mitochondrial isoleucyl-tRNA synthetase"/>
    <property type="match status" value="1"/>
</dbReference>
<dbReference type="SUPFAM" id="SSF50677">
    <property type="entry name" value="ValRS/IleRS/LeuRS editing domain"/>
    <property type="match status" value="1"/>
</dbReference>
<feature type="compositionally biased region" description="Polar residues" evidence="12">
    <location>
        <begin position="915"/>
        <end position="924"/>
    </location>
</feature>
<dbReference type="InterPro" id="IPR013155">
    <property type="entry name" value="M/V/L/I-tRNA-synth_anticd-bd"/>
</dbReference>
<evidence type="ECO:0000256" key="9">
    <source>
        <dbReference type="ARBA" id="ARBA00032665"/>
    </source>
</evidence>
<evidence type="ECO:0000256" key="8">
    <source>
        <dbReference type="ARBA" id="ARBA00023146"/>
    </source>
</evidence>
<dbReference type="InterPro" id="IPR002300">
    <property type="entry name" value="aa-tRNA-synth_Ia"/>
</dbReference>
<dbReference type="InterPro" id="IPR050081">
    <property type="entry name" value="Ile-tRNA_ligase"/>
</dbReference>
<keyword evidence="5 11" id="KW-0547">Nucleotide-binding</keyword>
<dbReference type="FunFam" id="3.90.740.10:FF:000009">
    <property type="entry name" value="Isoleucyl-tRNA synthetase 2, mitochondrial"/>
    <property type="match status" value="1"/>
</dbReference>
<evidence type="ECO:0000256" key="10">
    <source>
        <dbReference type="ARBA" id="ARBA00048359"/>
    </source>
</evidence>
<dbReference type="InterPro" id="IPR033708">
    <property type="entry name" value="Anticodon_Ile_BEm"/>
</dbReference>
<dbReference type="InterPro" id="IPR009080">
    <property type="entry name" value="tRNAsynth_Ia_anticodon-bd"/>
</dbReference>
<evidence type="ECO:0000313" key="16">
    <source>
        <dbReference type="Proteomes" id="UP000005408"/>
    </source>
</evidence>
<evidence type="ECO:0000256" key="3">
    <source>
        <dbReference type="ARBA" id="ARBA00013165"/>
    </source>
</evidence>
<dbReference type="Gene3D" id="1.10.730.20">
    <property type="match status" value="1"/>
</dbReference>
<sequence length="1022" mass="116824">MPLLTTKHLRLPWIKCHLSLQTCLYCDNVKDKKSKPTGNKYRDTVYLPKTDFVLSLKKAGDWFKKSELSELYKWQQNENRNKQFILHDGPPYANGKLHVGHAINKVLKDIINRYNLLQGYRVHYVPGWDCHGLPIELKALKKNKKQTLSDQSIRAMSKTFAEESIQVQKEGFQEYGVMADWEGQCYRTMDPLYEAQQLDVFYAMYEKELIYQGYMPVYWSPSSRTALAEAELEYDPGFVSKAVYVKFPVTADTLEACFSLNDAEKSQVFALIWTTTPWTLPANEAICFGSDLTYCLVKNLCNDELYICGKEFVDQLHSILPGKSKIIQEIKGSAFKDFKYTNPLKQLMDPSMDVVQELPFLEGDHVTADVGTGLVHTAPAHGQEDFQKGMQYGLPVDSLVDETGRYTSETGPLLEGKRVHVDAEDTVISLLKDHIILQESYKHSYPIDWRTKKPVILRACKQWFIDTSKLQQQAMECMKDIKVYPESLRQNMDAQLKRKYWCISRQRVWGVPIPVFYHRDTEEVLINREIFDHVRDLISKHSSDCWWNMSVEELLPQEILSRNGLGNSSDYRKGSDIIDIWFDSGTSWASVLSDDKVADVYLEGLDQFRGWFQSSLLTSVAYRGKAPFKKLVVHGFAVDEEGHKMAKSVGNVVDPGQIINGHSKATGIPYGLDVLRLWVANSGLQTKVAIGTNILDIHQEELFQLRKMLRHLLGSLRGFDVNILQTNYSDLLPQDQYLLSLLYSYGTQVTSMYEEYRFGRVLTLLQKFLSDLSKVYITISKDRLYCDSVQSPGHRSSLFVLYHTLEVLTKSIAPILPSLAEEVYKFHPQKKTSPLFHTLWYHLNPNWNNPDIEKLMSTAFTIRDKMNEVLVSEPPGNYDAIVIAKSRLYSELKKLQDAETSMDSPLCEILQTASTTLKSSQSGEVTADDKDIIVSTRRPAPPRRSESVPRNLQAASQRHISDMLSSIRKSDKRADKQPSTMQDHSRIPRKSVRTNRRKNAGNKNTDVSSRGEKPLGTDYDSG</sequence>
<dbReference type="GO" id="GO:0005739">
    <property type="term" value="C:mitochondrion"/>
    <property type="evidence" value="ECO:0007669"/>
    <property type="project" value="UniProtKB-SubCell"/>
</dbReference>
<dbReference type="Gene3D" id="3.90.740.10">
    <property type="entry name" value="Valyl/Leucyl/Isoleucyl-tRNA synthetase, editing domain"/>
    <property type="match status" value="1"/>
</dbReference>
<comment type="catalytic activity">
    <reaction evidence="10">
        <text>tRNA(Ile) + L-isoleucine + ATP = L-isoleucyl-tRNA(Ile) + AMP + diphosphate</text>
        <dbReference type="Rhea" id="RHEA:11060"/>
        <dbReference type="Rhea" id="RHEA-COMP:9666"/>
        <dbReference type="Rhea" id="RHEA-COMP:9695"/>
        <dbReference type="ChEBI" id="CHEBI:30616"/>
        <dbReference type="ChEBI" id="CHEBI:33019"/>
        <dbReference type="ChEBI" id="CHEBI:58045"/>
        <dbReference type="ChEBI" id="CHEBI:78442"/>
        <dbReference type="ChEBI" id="CHEBI:78528"/>
        <dbReference type="ChEBI" id="CHEBI:456215"/>
        <dbReference type="EC" id="6.1.1.5"/>
    </reaction>
</comment>
<evidence type="ECO:0000259" key="14">
    <source>
        <dbReference type="Pfam" id="PF08264"/>
    </source>
</evidence>
<name>A0A8W8I061_MAGGI</name>
<dbReference type="GO" id="GO:0004822">
    <property type="term" value="F:isoleucine-tRNA ligase activity"/>
    <property type="evidence" value="ECO:0007669"/>
    <property type="project" value="UniProtKB-EC"/>
</dbReference>
<proteinExistence type="inferred from homology"/>
<evidence type="ECO:0000256" key="7">
    <source>
        <dbReference type="ARBA" id="ARBA00022917"/>
    </source>
</evidence>
<feature type="compositionally biased region" description="Polar residues" evidence="12">
    <location>
        <begin position="948"/>
        <end position="958"/>
    </location>
</feature>
<dbReference type="InterPro" id="IPR002301">
    <property type="entry name" value="Ile-tRNA-ligase"/>
</dbReference>
<evidence type="ECO:0000256" key="1">
    <source>
        <dbReference type="ARBA" id="ARBA00004173"/>
    </source>
</evidence>